<dbReference type="InterPro" id="IPR025519">
    <property type="entry name" value="DUF4407"/>
</dbReference>
<keyword evidence="3" id="KW-0812">Transmembrane</keyword>
<feature type="region of interest" description="Disordered" evidence="2">
    <location>
        <begin position="421"/>
        <end position="446"/>
    </location>
</feature>
<evidence type="ECO:0000313" key="4">
    <source>
        <dbReference type="EMBL" id="GGS54738.1"/>
    </source>
</evidence>
<keyword evidence="3" id="KW-1133">Transmembrane helix</keyword>
<protein>
    <recommendedName>
        <fullName evidence="6">DUF4407 domain-containing protein</fullName>
    </recommendedName>
</protein>
<proteinExistence type="predicted"/>
<evidence type="ECO:0000256" key="3">
    <source>
        <dbReference type="SAM" id="Phobius"/>
    </source>
</evidence>
<dbReference type="Pfam" id="PF14362">
    <property type="entry name" value="DUF4407"/>
    <property type="match status" value="1"/>
</dbReference>
<comment type="caution">
    <text evidence="4">The sequence shown here is derived from an EMBL/GenBank/DDBJ whole genome shotgun (WGS) entry which is preliminary data.</text>
</comment>
<keyword evidence="1" id="KW-0175">Coiled coil</keyword>
<feature type="transmembrane region" description="Helical" evidence="3">
    <location>
        <begin position="12"/>
        <end position="34"/>
    </location>
</feature>
<gene>
    <name evidence="4" type="ORF">GCM10010171_57360</name>
</gene>
<feature type="transmembrane region" description="Helical" evidence="3">
    <location>
        <begin position="40"/>
        <end position="59"/>
    </location>
</feature>
<dbReference type="AlphaFoldDB" id="A0A918GSE8"/>
<dbReference type="EMBL" id="BMRB01000007">
    <property type="protein sequence ID" value="GGS54738.1"/>
    <property type="molecule type" value="Genomic_DNA"/>
</dbReference>
<evidence type="ECO:0000256" key="1">
    <source>
        <dbReference type="SAM" id="Coils"/>
    </source>
</evidence>
<organism evidence="4 5">
    <name type="scientific">Actinokineospora fastidiosa</name>
    <dbReference type="NCBI Taxonomy" id="1816"/>
    <lineage>
        <taxon>Bacteria</taxon>
        <taxon>Bacillati</taxon>
        <taxon>Actinomycetota</taxon>
        <taxon>Actinomycetes</taxon>
        <taxon>Pseudonocardiales</taxon>
        <taxon>Pseudonocardiaceae</taxon>
        <taxon>Actinokineospora</taxon>
    </lineage>
</organism>
<accession>A0A918GSE8</accession>
<evidence type="ECO:0000256" key="2">
    <source>
        <dbReference type="SAM" id="MobiDB-lite"/>
    </source>
</evidence>
<feature type="transmembrane region" description="Helical" evidence="3">
    <location>
        <begin position="80"/>
        <end position="100"/>
    </location>
</feature>
<keyword evidence="5" id="KW-1185">Reference proteome</keyword>
<evidence type="ECO:0008006" key="6">
    <source>
        <dbReference type="Google" id="ProtNLM"/>
    </source>
</evidence>
<dbReference type="Proteomes" id="UP000660680">
    <property type="component" value="Unassembled WGS sequence"/>
</dbReference>
<sequence length="446" mass="49177">MLRETPADRPRYTATAIVLLTTAAVAAVSATFALTMAVRLPLGLAIPAGIGWGLVILNLDRMLILGMTRDTSPWRNGIGITARLLLAVLLGIVISTPLVLRIFEREINAELEVLQSERVAAFEEQLQQNPRYAAIPELERELARQQAVADQSPDGQAAEDPGVMAAKEKVAATKEVYLEAEKSAQCEIDGNCGTNQPGIGESARQKMAARDRALADYEAAQAELVEAQARARDASTAESRSAAFEAERLRADIEDRRADRKREQDQFADRTEEDGGLLGRIEAKSSLADRRPGIGTASLLLTLLFMALEVLPVLMKVLQLLAPPTVYEQLISRMEREAKANAARKAAYEQTIIDDRDQRRVDLEFHQAELQYAAGQRTNERLVNEQEAIAADAIARWAATARGQSRQAVDTWAAATRQPQWPPHGGYHHNGNNGREPTLPLRREWR</sequence>
<evidence type="ECO:0000313" key="5">
    <source>
        <dbReference type="Proteomes" id="UP000660680"/>
    </source>
</evidence>
<name>A0A918GSE8_9PSEU</name>
<reference evidence="4" key="2">
    <citation type="submission" date="2020-09" db="EMBL/GenBank/DDBJ databases">
        <authorList>
            <person name="Sun Q."/>
            <person name="Ohkuma M."/>
        </authorList>
    </citation>
    <scope>NUCLEOTIDE SEQUENCE</scope>
    <source>
        <strain evidence="4">JCM 3276</strain>
    </source>
</reference>
<feature type="coiled-coil region" evidence="1">
    <location>
        <begin position="210"/>
        <end position="266"/>
    </location>
</feature>
<keyword evidence="3" id="KW-0472">Membrane</keyword>
<reference evidence="4" key="1">
    <citation type="journal article" date="2014" name="Int. J. Syst. Evol. Microbiol.">
        <title>Complete genome sequence of Corynebacterium casei LMG S-19264T (=DSM 44701T), isolated from a smear-ripened cheese.</title>
        <authorList>
            <consortium name="US DOE Joint Genome Institute (JGI-PGF)"/>
            <person name="Walter F."/>
            <person name="Albersmeier A."/>
            <person name="Kalinowski J."/>
            <person name="Ruckert C."/>
        </authorList>
    </citation>
    <scope>NUCLEOTIDE SEQUENCE</scope>
    <source>
        <strain evidence="4">JCM 3276</strain>
    </source>
</reference>